<dbReference type="GO" id="GO:0016705">
    <property type="term" value="F:oxidoreductase activity, acting on paired donors, with incorporation or reduction of molecular oxygen"/>
    <property type="evidence" value="ECO:0007669"/>
    <property type="project" value="InterPro"/>
</dbReference>
<dbReference type="GO" id="GO:0004497">
    <property type="term" value="F:monooxygenase activity"/>
    <property type="evidence" value="ECO:0007669"/>
    <property type="project" value="UniProtKB-KW"/>
</dbReference>
<evidence type="ECO:0000256" key="9">
    <source>
        <dbReference type="RuleBase" id="RU000461"/>
    </source>
</evidence>
<dbReference type="AlphaFoldDB" id="A0A4V5NBN5"/>
<keyword evidence="3 8" id="KW-0349">Heme</keyword>
<dbReference type="PANTHER" id="PTHR24305">
    <property type="entry name" value="CYTOCHROME P450"/>
    <property type="match status" value="1"/>
</dbReference>
<comment type="caution">
    <text evidence="10">The sequence shown here is derived from an EMBL/GenBank/DDBJ whole genome shotgun (WGS) entry which is preliminary data.</text>
</comment>
<dbReference type="PROSITE" id="PS00086">
    <property type="entry name" value="CYTOCHROME_P450"/>
    <property type="match status" value="1"/>
</dbReference>
<keyword evidence="6 8" id="KW-0408">Iron</keyword>
<evidence type="ECO:0000256" key="3">
    <source>
        <dbReference type="ARBA" id="ARBA00022617"/>
    </source>
</evidence>
<dbReference type="InterPro" id="IPR036396">
    <property type="entry name" value="Cyt_P450_sf"/>
</dbReference>
<sequence length="367" mass="41160">MQATNPLRPFLASITDKWLLYYDLAGVRTLTIHKLYCKYGLAVRVAPNEVLFSDVSVVSQIYGQQTAFMKAPIYDSMSVPPMGIFSLRDKAAHSQRRSLLSHAFSQQNVNDCMPTISHKVDLLLNAFRHEQGAVTDVLLLFRLFSFEVVGELFLGTSFGALETGTAPQFMHDMDRHFLLGGIEWSFPWLAALLRMLPIPSLAHYLGARDRLAQFGNIALQDYIQRYGRDTKRKDLLTKILVPQGQAAAMTDRETFMEIGNLVFAGTAVFADPTSFFPDRWLVGEPTAGQKTMFMPFSKGTRACLGKPLAMLELKLVVLALMSRYKVKLPPQTTKDSMGLRDHFLVLPKSGKCELIFEPLERDVASKA</sequence>
<dbReference type="PANTHER" id="PTHR24305:SF29">
    <property type="entry name" value="BENZOATE-PARA-HYDROXYLASE"/>
    <property type="match status" value="1"/>
</dbReference>
<accession>A0A4V5NBN5</accession>
<gene>
    <name evidence="10" type="ORF">B0A55_12165</name>
</gene>
<dbReference type="InterPro" id="IPR001128">
    <property type="entry name" value="Cyt_P450"/>
</dbReference>
<protein>
    <recommendedName>
        <fullName evidence="12">Cytochrome P450</fullName>
    </recommendedName>
</protein>
<evidence type="ECO:0000256" key="6">
    <source>
        <dbReference type="ARBA" id="ARBA00023004"/>
    </source>
</evidence>
<evidence type="ECO:0000256" key="2">
    <source>
        <dbReference type="ARBA" id="ARBA00010617"/>
    </source>
</evidence>
<comment type="similarity">
    <text evidence="2 9">Belongs to the cytochrome P450 family.</text>
</comment>
<evidence type="ECO:0000313" key="11">
    <source>
        <dbReference type="Proteomes" id="UP000309340"/>
    </source>
</evidence>
<keyword evidence="5 9" id="KW-0560">Oxidoreductase</keyword>
<dbReference type="Gene3D" id="1.10.630.10">
    <property type="entry name" value="Cytochrome P450"/>
    <property type="match status" value="2"/>
</dbReference>
<evidence type="ECO:0000256" key="4">
    <source>
        <dbReference type="ARBA" id="ARBA00022723"/>
    </source>
</evidence>
<keyword evidence="11" id="KW-1185">Reference proteome</keyword>
<dbReference type="InterPro" id="IPR002401">
    <property type="entry name" value="Cyt_P450_E_grp-I"/>
</dbReference>
<evidence type="ECO:0000313" key="10">
    <source>
        <dbReference type="EMBL" id="TKA52019.1"/>
    </source>
</evidence>
<dbReference type="STRING" id="329884.A0A4V5NBN5"/>
<reference evidence="10 11" key="1">
    <citation type="submission" date="2017-03" db="EMBL/GenBank/DDBJ databases">
        <title>Genomes of endolithic fungi from Antarctica.</title>
        <authorList>
            <person name="Coleine C."/>
            <person name="Masonjones S."/>
            <person name="Stajich J.E."/>
        </authorList>
    </citation>
    <scope>NUCLEOTIDE SEQUENCE [LARGE SCALE GENOMIC DNA]</scope>
    <source>
        <strain evidence="10 11">CCFEE 5184</strain>
    </source>
</reference>
<evidence type="ECO:0000256" key="5">
    <source>
        <dbReference type="ARBA" id="ARBA00023002"/>
    </source>
</evidence>
<dbReference type="EMBL" id="NAJQ01001852">
    <property type="protein sequence ID" value="TKA52019.1"/>
    <property type="molecule type" value="Genomic_DNA"/>
</dbReference>
<organism evidence="10 11">
    <name type="scientific">Friedmanniomyces simplex</name>
    <dbReference type="NCBI Taxonomy" id="329884"/>
    <lineage>
        <taxon>Eukaryota</taxon>
        <taxon>Fungi</taxon>
        <taxon>Dikarya</taxon>
        <taxon>Ascomycota</taxon>
        <taxon>Pezizomycotina</taxon>
        <taxon>Dothideomycetes</taxon>
        <taxon>Dothideomycetidae</taxon>
        <taxon>Mycosphaerellales</taxon>
        <taxon>Teratosphaeriaceae</taxon>
        <taxon>Friedmanniomyces</taxon>
    </lineage>
</organism>
<name>A0A4V5NBN5_9PEZI</name>
<dbReference type="SUPFAM" id="SSF48264">
    <property type="entry name" value="Cytochrome P450"/>
    <property type="match status" value="1"/>
</dbReference>
<dbReference type="GO" id="GO:0020037">
    <property type="term" value="F:heme binding"/>
    <property type="evidence" value="ECO:0007669"/>
    <property type="project" value="InterPro"/>
</dbReference>
<feature type="binding site" description="axial binding residue" evidence="8">
    <location>
        <position position="303"/>
    </location>
    <ligand>
        <name>heme</name>
        <dbReference type="ChEBI" id="CHEBI:30413"/>
    </ligand>
    <ligandPart>
        <name>Fe</name>
        <dbReference type="ChEBI" id="CHEBI:18248"/>
    </ligandPart>
</feature>
<dbReference type="InterPro" id="IPR017972">
    <property type="entry name" value="Cyt_P450_CS"/>
</dbReference>
<dbReference type="Proteomes" id="UP000309340">
    <property type="component" value="Unassembled WGS sequence"/>
</dbReference>
<keyword evidence="7 9" id="KW-0503">Monooxygenase</keyword>
<evidence type="ECO:0000256" key="1">
    <source>
        <dbReference type="ARBA" id="ARBA00001971"/>
    </source>
</evidence>
<dbReference type="Pfam" id="PF00067">
    <property type="entry name" value="p450"/>
    <property type="match status" value="2"/>
</dbReference>
<comment type="cofactor">
    <cofactor evidence="1 8">
        <name>heme</name>
        <dbReference type="ChEBI" id="CHEBI:30413"/>
    </cofactor>
</comment>
<dbReference type="InterPro" id="IPR050121">
    <property type="entry name" value="Cytochrome_P450_monoxygenase"/>
</dbReference>
<evidence type="ECO:0000256" key="7">
    <source>
        <dbReference type="ARBA" id="ARBA00023033"/>
    </source>
</evidence>
<keyword evidence="4 8" id="KW-0479">Metal-binding</keyword>
<dbReference type="GO" id="GO:0005506">
    <property type="term" value="F:iron ion binding"/>
    <property type="evidence" value="ECO:0007669"/>
    <property type="project" value="InterPro"/>
</dbReference>
<dbReference type="OrthoDB" id="1470350at2759"/>
<evidence type="ECO:0000256" key="8">
    <source>
        <dbReference type="PIRSR" id="PIRSR602401-1"/>
    </source>
</evidence>
<evidence type="ECO:0008006" key="12">
    <source>
        <dbReference type="Google" id="ProtNLM"/>
    </source>
</evidence>
<proteinExistence type="inferred from homology"/>
<dbReference type="PRINTS" id="PR00463">
    <property type="entry name" value="EP450I"/>
</dbReference>